<evidence type="ECO:0000313" key="5">
    <source>
        <dbReference type="Proteomes" id="UP000268727"/>
    </source>
</evidence>
<feature type="transmembrane region" description="Helical" evidence="1">
    <location>
        <begin position="402"/>
        <end position="423"/>
    </location>
</feature>
<protein>
    <submittedName>
        <fullName evidence="4">CubicO group peptidase (Beta-lactamase class C family)</fullName>
    </submittedName>
</protein>
<feature type="domain" description="Beta-lactamase-related" evidence="3">
    <location>
        <begin position="27"/>
        <end position="330"/>
    </location>
</feature>
<dbReference type="InterPro" id="IPR050491">
    <property type="entry name" value="AmpC-like"/>
</dbReference>
<reference evidence="4 5" key="1">
    <citation type="submission" date="2018-11" db="EMBL/GenBank/DDBJ databases">
        <title>Sequencing the genomes of 1000 actinobacteria strains.</title>
        <authorList>
            <person name="Klenk H.-P."/>
        </authorList>
    </citation>
    <scope>NUCLEOTIDE SEQUENCE [LARGE SCALE GENOMIC DNA]</scope>
    <source>
        <strain evidence="4 5">DSM 44231</strain>
    </source>
</reference>
<keyword evidence="1" id="KW-0472">Membrane</keyword>
<evidence type="ECO:0000256" key="1">
    <source>
        <dbReference type="SAM" id="Phobius"/>
    </source>
</evidence>
<dbReference type="EMBL" id="RJKM01000001">
    <property type="protein sequence ID" value="ROP36983.1"/>
    <property type="molecule type" value="Genomic_DNA"/>
</dbReference>
<proteinExistence type="predicted"/>
<feature type="chain" id="PRO_5018128677" evidence="2">
    <location>
        <begin position="23"/>
        <end position="469"/>
    </location>
</feature>
<dbReference type="InterPro" id="IPR001466">
    <property type="entry name" value="Beta-lactam-related"/>
</dbReference>
<feature type="signal peptide" evidence="2">
    <location>
        <begin position="1"/>
        <end position="22"/>
    </location>
</feature>
<dbReference type="Gene3D" id="3.40.710.10">
    <property type="entry name" value="DD-peptidase/beta-lactamase superfamily"/>
    <property type="match status" value="1"/>
</dbReference>
<keyword evidence="5" id="KW-1185">Reference proteome</keyword>
<sequence>MKAMPILIAVAATALLTPAAHAAPPSIDDYLAEVMGETGVPGLSVVVTRGDRVVHAAGYGEDSQGAPVTEDTPMRIASVSKSFTAMAVMTLVEDGRIALDEPVADQLPGFTMADPRFADVTVRHLLNQTSGFSDTTIDVTELETSTVLADHTAKLAAGSLAADPGTRYEYCNVNYDLAARLVEVASGRPFGDYLKEHVFGPLGMSRSTVGADVPPADGYNSVFGAWLSRPELPGFLASSGSGGVVTTAADMGRWLISQTGNGTPLVSPESLRVMHTSSTVDYYAMGWIPHRGPDGVEQLIHPGNLFTYSAVQAIVPATGHGFAVLANSASLYDETYDVLNGLIALSQGRDPERPGGGRQSVELVLGLIALAATGLGVLGVRRSGRWARRRAGTLAWRVASRFLPLLVPAALLAAYPDLITILMGGRTVTWAQLTYFPLPLTITVVVAALAGVATATARLLRLRATAHAG</sequence>
<name>A0A3N1H385_9PSEU</name>
<gene>
    <name evidence="4" type="ORF">EDD40_2265</name>
</gene>
<evidence type="ECO:0000313" key="4">
    <source>
        <dbReference type="EMBL" id="ROP36983.1"/>
    </source>
</evidence>
<feature type="transmembrane region" description="Helical" evidence="1">
    <location>
        <begin position="435"/>
        <end position="460"/>
    </location>
</feature>
<dbReference type="PANTHER" id="PTHR46825">
    <property type="entry name" value="D-ALANYL-D-ALANINE-CARBOXYPEPTIDASE/ENDOPEPTIDASE AMPH"/>
    <property type="match status" value="1"/>
</dbReference>
<dbReference type="AlphaFoldDB" id="A0A3N1H385"/>
<dbReference type="InterPro" id="IPR012338">
    <property type="entry name" value="Beta-lactam/transpept-like"/>
</dbReference>
<organism evidence="4 5">
    <name type="scientific">Saccharothrix texasensis</name>
    <dbReference type="NCBI Taxonomy" id="103734"/>
    <lineage>
        <taxon>Bacteria</taxon>
        <taxon>Bacillati</taxon>
        <taxon>Actinomycetota</taxon>
        <taxon>Actinomycetes</taxon>
        <taxon>Pseudonocardiales</taxon>
        <taxon>Pseudonocardiaceae</taxon>
        <taxon>Saccharothrix</taxon>
    </lineage>
</organism>
<dbReference type="OrthoDB" id="3174977at2"/>
<dbReference type="PANTHER" id="PTHR46825:SF9">
    <property type="entry name" value="BETA-LACTAMASE-RELATED DOMAIN-CONTAINING PROTEIN"/>
    <property type="match status" value="1"/>
</dbReference>
<keyword evidence="1" id="KW-0812">Transmembrane</keyword>
<keyword evidence="1" id="KW-1133">Transmembrane helix</keyword>
<dbReference type="Pfam" id="PF00144">
    <property type="entry name" value="Beta-lactamase"/>
    <property type="match status" value="1"/>
</dbReference>
<keyword evidence="2" id="KW-0732">Signal</keyword>
<dbReference type="SUPFAM" id="SSF56601">
    <property type="entry name" value="beta-lactamase/transpeptidase-like"/>
    <property type="match status" value="1"/>
</dbReference>
<evidence type="ECO:0000259" key="3">
    <source>
        <dbReference type="Pfam" id="PF00144"/>
    </source>
</evidence>
<dbReference type="Proteomes" id="UP000268727">
    <property type="component" value="Unassembled WGS sequence"/>
</dbReference>
<accession>A0A3N1H385</accession>
<feature type="transmembrane region" description="Helical" evidence="1">
    <location>
        <begin position="363"/>
        <end position="381"/>
    </location>
</feature>
<dbReference type="RefSeq" id="WP_123742857.1">
    <property type="nucleotide sequence ID" value="NZ_RJKM01000001.1"/>
</dbReference>
<evidence type="ECO:0000256" key="2">
    <source>
        <dbReference type="SAM" id="SignalP"/>
    </source>
</evidence>
<comment type="caution">
    <text evidence="4">The sequence shown here is derived from an EMBL/GenBank/DDBJ whole genome shotgun (WGS) entry which is preliminary data.</text>
</comment>